<gene>
    <name evidence="1" type="ORF">GU243_00890</name>
</gene>
<name>A0A6P1NP55_9MICC</name>
<evidence type="ECO:0000313" key="1">
    <source>
        <dbReference type="EMBL" id="QHK18571.1"/>
    </source>
</evidence>
<dbReference type="KEGG" id="psey:GU243_00890"/>
<sequence>MSAIDDDSTVAPAAAGTVPEHESLSQLLASLGDGLSAPRLEARLAVLVAKDRIDTAMVAAVRQLNARLGRPAAGKACFASCTTPPQTSLELGTLKLC</sequence>
<proteinExistence type="predicted"/>
<dbReference type="Proteomes" id="UP000464186">
    <property type="component" value="Chromosome"/>
</dbReference>
<dbReference type="EMBL" id="CP047898">
    <property type="protein sequence ID" value="QHK18571.1"/>
    <property type="molecule type" value="Genomic_DNA"/>
</dbReference>
<keyword evidence="2" id="KW-1185">Reference proteome</keyword>
<reference evidence="1 2" key="1">
    <citation type="submission" date="2020-01" db="EMBL/GenBank/DDBJ databases">
        <title>Pseudarthrobacter psychrotolerans sp. nov., isolated from antarctic soil.</title>
        <authorList>
            <person name="Shin Y."/>
            <person name="Park W."/>
        </authorList>
    </citation>
    <scope>NUCLEOTIDE SEQUENCE [LARGE SCALE GENOMIC DNA]</scope>
    <source>
        <strain evidence="1 2">YJ56</strain>
    </source>
</reference>
<dbReference type="AlphaFoldDB" id="A0A6P1NP55"/>
<organism evidence="1 2">
    <name type="scientific">Pseudarthrobacter psychrotolerans</name>
    <dbReference type="NCBI Taxonomy" id="2697569"/>
    <lineage>
        <taxon>Bacteria</taxon>
        <taxon>Bacillati</taxon>
        <taxon>Actinomycetota</taxon>
        <taxon>Actinomycetes</taxon>
        <taxon>Micrococcales</taxon>
        <taxon>Micrococcaceae</taxon>
        <taxon>Pseudarthrobacter</taxon>
    </lineage>
</organism>
<protein>
    <submittedName>
        <fullName evidence="1">Uncharacterized protein</fullName>
    </submittedName>
</protein>
<accession>A0A6P1NP55</accession>
<evidence type="ECO:0000313" key="2">
    <source>
        <dbReference type="Proteomes" id="UP000464186"/>
    </source>
</evidence>